<protein>
    <recommendedName>
        <fullName evidence="9">Thioredoxin domain-containing protein</fullName>
    </recommendedName>
</protein>
<evidence type="ECO:0000256" key="2">
    <source>
        <dbReference type="ARBA" id="ARBA00022692"/>
    </source>
</evidence>
<feature type="transmembrane region" description="Helical" evidence="5">
    <location>
        <begin position="714"/>
        <end position="733"/>
    </location>
</feature>
<name>A0A2T9YNG8_9FUNG</name>
<comment type="subcellular location">
    <subcellularLocation>
        <location evidence="1">Membrane</location>
        <topology evidence="1">Multi-pass membrane protein</topology>
    </subcellularLocation>
</comment>
<dbReference type="GO" id="GO:0016020">
    <property type="term" value="C:membrane"/>
    <property type="evidence" value="ECO:0007669"/>
    <property type="project" value="UniProtKB-SubCell"/>
</dbReference>
<dbReference type="Proteomes" id="UP000245383">
    <property type="component" value="Unassembled WGS sequence"/>
</dbReference>
<proteinExistence type="predicted"/>
<evidence type="ECO:0000256" key="3">
    <source>
        <dbReference type="ARBA" id="ARBA00022989"/>
    </source>
</evidence>
<comment type="caution">
    <text evidence="7">The sequence shown here is derived from an EMBL/GenBank/DDBJ whole genome shotgun (WGS) entry which is preliminary data.</text>
</comment>
<feature type="signal peptide" evidence="6">
    <location>
        <begin position="1"/>
        <end position="22"/>
    </location>
</feature>
<accession>A0A2T9YNG8</accession>
<dbReference type="Pfam" id="PF04756">
    <property type="entry name" value="OST3_OST6"/>
    <property type="match status" value="1"/>
</dbReference>
<evidence type="ECO:0000256" key="6">
    <source>
        <dbReference type="SAM" id="SignalP"/>
    </source>
</evidence>
<dbReference type="EMBL" id="MBFR01000113">
    <property type="protein sequence ID" value="PVU93814.1"/>
    <property type="molecule type" value="Genomic_DNA"/>
</dbReference>
<evidence type="ECO:0000256" key="5">
    <source>
        <dbReference type="SAM" id="Phobius"/>
    </source>
</evidence>
<evidence type="ECO:0000256" key="4">
    <source>
        <dbReference type="ARBA" id="ARBA00023136"/>
    </source>
</evidence>
<evidence type="ECO:0000313" key="8">
    <source>
        <dbReference type="Proteomes" id="UP000245383"/>
    </source>
</evidence>
<keyword evidence="8" id="KW-1185">Reference proteome</keyword>
<gene>
    <name evidence="7" type="ORF">BB561_003019</name>
</gene>
<keyword evidence="2 5" id="KW-0812">Transmembrane</keyword>
<evidence type="ECO:0000313" key="7">
    <source>
        <dbReference type="EMBL" id="PVU93814.1"/>
    </source>
</evidence>
<dbReference type="InterPro" id="IPR021149">
    <property type="entry name" value="OligosaccharylTrfase_OST3/OST6"/>
</dbReference>
<evidence type="ECO:0008006" key="9">
    <source>
        <dbReference type="Google" id="ProtNLM"/>
    </source>
</evidence>
<keyword evidence="6" id="KW-0732">Signal</keyword>
<evidence type="ECO:0000256" key="1">
    <source>
        <dbReference type="ARBA" id="ARBA00004141"/>
    </source>
</evidence>
<feature type="chain" id="PRO_5015521016" description="Thioredoxin domain-containing protein" evidence="6">
    <location>
        <begin position="23"/>
        <end position="1912"/>
    </location>
</feature>
<organism evidence="7 8">
    <name type="scientific">Smittium simulii</name>
    <dbReference type="NCBI Taxonomy" id="133385"/>
    <lineage>
        <taxon>Eukaryota</taxon>
        <taxon>Fungi</taxon>
        <taxon>Fungi incertae sedis</taxon>
        <taxon>Zoopagomycota</taxon>
        <taxon>Kickxellomycotina</taxon>
        <taxon>Harpellomycetes</taxon>
        <taxon>Harpellales</taxon>
        <taxon>Legeriomycetaceae</taxon>
        <taxon>Smittium</taxon>
    </lineage>
</organism>
<keyword evidence="4 5" id="KW-0472">Membrane</keyword>
<reference evidence="7 8" key="1">
    <citation type="journal article" date="2018" name="MBio">
        <title>Comparative Genomics Reveals the Core Gene Toolbox for the Fungus-Insect Symbiosis.</title>
        <authorList>
            <person name="Wang Y."/>
            <person name="Stata M."/>
            <person name="Wang W."/>
            <person name="Stajich J.E."/>
            <person name="White M.M."/>
            <person name="Moncalvo J.M."/>
        </authorList>
    </citation>
    <scope>NUCLEOTIDE SEQUENCE [LARGE SCALE GENOMIC DNA]</scope>
    <source>
        <strain evidence="7 8">SWE-8-4</strain>
    </source>
</reference>
<dbReference type="Gene3D" id="3.40.30.10">
    <property type="entry name" value="Glutaredoxin"/>
    <property type="match status" value="1"/>
</dbReference>
<dbReference type="OrthoDB" id="67566at2759"/>
<keyword evidence="3 5" id="KW-1133">Transmembrane helix</keyword>
<sequence>MRLKFLGFLSILTLTLLHGTSGSQIHTKLDQINALKDDSHVAKLDEQTIQDLVFTNDKSYHVLLLFSTSNNKAGCLACSKIQHMFDSAAKSWKLQGKSGSLIFASFEIFKDLKIPEKFGITLVPEAYFIPPSSIEYNSNSSEIKILNFDHINSPKQLVEKINLVMGFDISTLSIFQKLAPKLIKSFLIGFVILMCSGTGYSFINSPIYFYEEYNTGKIDLFQASVNSDYGIDSHQEYITKKRAQLVCFWSIAVELDYLTQSKKALNVWRLATKNKLNNDDDFFCKNFLNKDQQNIIQFTDFYIKSQQSNDYGFIKTTTNKEKFDSSILNYNNPNFLYGYKNNNEHNIEHYELSTESSELDELLLVVRKLFLFKIWLKKTKLKKSLTIFISNKNSICINKCLLKWKNNMYDTEVEKKTDIHHCKAEYLKSKIKANIVINIFNMWKKLTKLSILENIWHNYFNGKLNPDEFDSKYNCYKYINHNLLDSIRFKNKMRLAYLSKWRKKTNLLQKSNTIIKKTVKNIKRLIINKLNLHSKKAHLDLSKSIKHSNRSILIKSIELWKSQYCNILKMMQDGISHCNMVLVKKSLSNFDQNHYLNYKNIILNQKMSKFIIKSDKLKKLTTLKIIYAKFNINQFLYTKWTLLYNEDFNFYKLTTNEAYFLYLIDKRLKLMSISKFKTKFHTIMTLGKTATNLNIYNLKAVCFKRWVSRKTLNFQLKTFIFYNIIYVVIWYYIKFINLKKSLNFFTLYKNMQLKIMALRRFVEVKDKIQRLHLKLENNRYPNNRSWIVRSCLYKFKYLSQDINKRKKKESTINNLSFQLVKCSGQTNKPLHLKSHNNYKNDLLTINSIIPIQNLHAIKAIGGDNISNYYSDSSSTLNSNRTENFFTIKKKSYADVRPNQLSSSISSKSKQYLVQSNSTISQNNSKSTKKKKFKNAKSIKSNSYCGNTTDFMLNRLEDNIARDYNFLLDLNYSNKLNTSNYFSDSKLSTETNNKISDSVLSNSIKKINNKTDSIALLSDVYNTGYCFNNPEFSITSQNLTINEQKFNPLSVNPVPKSIALEDLKLDLPQSSLFDEIFGNNTDYKSISTVNHIDKPNDNVSILAKLCAESTKRSIENKIGSVGLKISTTQQSTDSNYTLNNFKNSFSKQNRLSKNKNNHASLNKNSNFYYQNSKDEGNFNHVSIPGLKNYDARKVIKKKLMKELAPKLCEKLPTELNEISHNLKKNISSNLLYKIYLQWKSLSNNNKFNKHTSVEKNQDFSTKSIKSDSLDINTYKANTVDYAYNQESIPMIKNDFIKSEVVKNKKHNAFSDISTYSSFDSKNISFLNRNSYESIGLSTNFNSSIYSKGSDSLHQEIIPSYDNLNIDLENKLDLTADSLKQTFLENIKYEIFSVWYLFTAEVAKLIDISSTDLESQQNKRIFARTLKIWKRKYYTKQLINSEYIMDSMDSNQDLIDMDIVSKKGGFNKKAIPNSLNENIINFDYKSDLFSDCHNIIESRSHDLNYFTFKDNVNNLNPTKVLNLKQPKIQTNGSYNYNKPIIHKNEKIVKITKNKRSGLYTNHNNVFANSNYIKKILLKLNENSDLDLPLFNQTIKTENLNFSRRLKKIQVVGAVKNNSKAEKKTIDSKKNMHNNINFSTTDFIEKSNPIDIKSNINTIQIKNEYDNIIDHIDFSNNSNSSKDCASDLLSFVVNHIIQKQLNNTNYGLPALNKESSSATKANKNVLNKINNGLLLSSNLILNQIQSSSSTISIDEESNLDNDLNYNLDSVLRNYMYLLFYRRKTLEKCFHILKASSNATLAKKNTFSDEFDKNYAMKESVSAPLIGNEQPKFQNQTLTMDNQTEQIHMNQIADNCYNKKLKQKSFKLMSFRYTIIMILQRLRKVFATKWNGANIQRRAIKEWEKKLGVIFNKKNN</sequence>